<evidence type="ECO:0000256" key="3">
    <source>
        <dbReference type="ARBA" id="ARBA00022748"/>
    </source>
</evidence>
<dbReference type="Gene3D" id="3.40.30.10">
    <property type="entry name" value="Glutaredoxin"/>
    <property type="match status" value="1"/>
</dbReference>
<dbReference type="KEGG" id="cnan:A2G96_23980"/>
<dbReference type="OrthoDB" id="9811352at2"/>
<name>A0A142JS24_9BURK</name>
<comment type="similarity">
    <text evidence="2">Belongs to the thioredoxin family. DsbE subfamily.</text>
</comment>
<keyword evidence="9" id="KW-1185">Reference proteome</keyword>
<evidence type="ECO:0000256" key="1">
    <source>
        <dbReference type="ARBA" id="ARBA00004196"/>
    </source>
</evidence>
<reference evidence="8 9" key="1">
    <citation type="submission" date="2016-03" db="EMBL/GenBank/DDBJ databases">
        <title>Complete genome sequence of a novel chlorpyrifos degrading bacterium, Cupriavidus nantongensis sp. X1.</title>
        <authorList>
            <person name="Fang L."/>
        </authorList>
    </citation>
    <scope>NUCLEOTIDE SEQUENCE [LARGE SCALE GENOMIC DNA]</scope>
    <source>
        <strain evidence="8 9">X1</strain>
    </source>
</reference>
<dbReference type="GO" id="GO:0017004">
    <property type="term" value="P:cytochrome complex assembly"/>
    <property type="evidence" value="ECO:0007669"/>
    <property type="project" value="UniProtKB-KW"/>
</dbReference>
<accession>A0A142JS24</accession>
<dbReference type="PROSITE" id="PS51352">
    <property type="entry name" value="THIOREDOXIN_2"/>
    <property type="match status" value="1"/>
</dbReference>
<dbReference type="EMBL" id="CP014845">
    <property type="protein sequence ID" value="AMR80886.1"/>
    <property type="molecule type" value="Genomic_DNA"/>
</dbReference>
<evidence type="ECO:0000256" key="2">
    <source>
        <dbReference type="ARBA" id="ARBA00007758"/>
    </source>
</evidence>
<dbReference type="InterPro" id="IPR036249">
    <property type="entry name" value="Thioredoxin-like_sf"/>
</dbReference>
<evidence type="ECO:0000256" key="4">
    <source>
        <dbReference type="ARBA" id="ARBA00023157"/>
    </source>
</evidence>
<evidence type="ECO:0000313" key="9">
    <source>
        <dbReference type="Proteomes" id="UP000075238"/>
    </source>
</evidence>
<gene>
    <name evidence="8" type="ORF">A2G96_23980</name>
</gene>
<dbReference type="PANTHER" id="PTHR42852">
    <property type="entry name" value="THIOL:DISULFIDE INTERCHANGE PROTEIN DSBE"/>
    <property type="match status" value="1"/>
</dbReference>
<evidence type="ECO:0000256" key="6">
    <source>
        <dbReference type="SAM" id="SignalP"/>
    </source>
</evidence>
<evidence type="ECO:0000259" key="7">
    <source>
        <dbReference type="PROSITE" id="PS51352"/>
    </source>
</evidence>
<dbReference type="AlphaFoldDB" id="A0A142JS24"/>
<proteinExistence type="inferred from homology"/>
<feature type="chain" id="PRO_5007498215" evidence="6">
    <location>
        <begin position="20"/>
        <end position="180"/>
    </location>
</feature>
<sequence length="180" mass="19675">MTRFLLPLAAFLALAVALAAGLRHDPRELPSPLVGKAAPAFDLPLLAPEGRTLASADLRGKVWLLNVWASWCAACRTEHPLLVDFAARAPVPLYGLNYKDEAGAARDWLRRLGDPYAASLVDADGRVGIDYGVYGVPETFVIDQHGVVRYRQVGPVTREVLERKLVPLIEQLQRQGDGRA</sequence>
<dbReference type="SUPFAM" id="SSF52833">
    <property type="entry name" value="Thioredoxin-like"/>
    <property type="match status" value="1"/>
</dbReference>
<feature type="signal peptide" evidence="6">
    <location>
        <begin position="1"/>
        <end position="19"/>
    </location>
</feature>
<dbReference type="PROSITE" id="PS00194">
    <property type="entry name" value="THIOREDOXIN_1"/>
    <property type="match status" value="1"/>
</dbReference>
<dbReference type="InterPro" id="IPR017937">
    <property type="entry name" value="Thioredoxin_CS"/>
</dbReference>
<comment type="subcellular location">
    <subcellularLocation>
        <location evidence="1">Cell envelope</location>
    </subcellularLocation>
</comment>
<keyword evidence="4" id="KW-1015">Disulfide bond</keyword>
<dbReference type="STRING" id="1796606.A2G96_23980"/>
<keyword evidence="6" id="KW-0732">Signal</keyword>
<dbReference type="Proteomes" id="UP000075238">
    <property type="component" value="Chromosome 2"/>
</dbReference>
<dbReference type="RefSeq" id="WP_062802710.1">
    <property type="nucleotide sequence ID" value="NZ_CP014845.1"/>
</dbReference>
<dbReference type="Pfam" id="PF08534">
    <property type="entry name" value="Redoxin"/>
    <property type="match status" value="1"/>
</dbReference>
<keyword evidence="5" id="KW-0676">Redox-active center</keyword>
<evidence type="ECO:0000256" key="5">
    <source>
        <dbReference type="ARBA" id="ARBA00023284"/>
    </source>
</evidence>
<dbReference type="PANTHER" id="PTHR42852:SF6">
    <property type="entry name" value="THIOL:DISULFIDE INTERCHANGE PROTEIN DSBE"/>
    <property type="match status" value="1"/>
</dbReference>
<dbReference type="InterPro" id="IPR050553">
    <property type="entry name" value="Thioredoxin_ResA/DsbE_sf"/>
</dbReference>
<dbReference type="InterPro" id="IPR013740">
    <property type="entry name" value="Redoxin"/>
</dbReference>
<dbReference type="GO" id="GO:0015036">
    <property type="term" value="F:disulfide oxidoreductase activity"/>
    <property type="evidence" value="ECO:0007669"/>
    <property type="project" value="InterPro"/>
</dbReference>
<organism evidence="8 9">
    <name type="scientific">Cupriavidus nantongensis</name>
    <dbReference type="NCBI Taxonomy" id="1796606"/>
    <lineage>
        <taxon>Bacteria</taxon>
        <taxon>Pseudomonadati</taxon>
        <taxon>Pseudomonadota</taxon>
        <taxon>Betaproteobacteria</taxon>
        <taxon>Burkholderiales</taxon>
        <taxon>Burkholderiaceae</taxon>
        <taxon>Cupriavidus</taxon>
    </lineage>
</organism>
<dbReference type="NCBIfam" id="TIGR00385">
    <property type="entry name" value="dsbE"/>
    <property type="match status" value="1"/>
</dbReference>
<protein>
    <submittedName>
        <fullName evidence="8">Thiol:disulfide interchange protein</fullName>
    </submittedName>
</protein>
<evidence type="ECO:0000313" key="8">
    <source>
        <dbReference type="EMBL" id="AMR80886.1"/>
    </source>
</evidence>
<feature type="domain" description="Thioredoxin" evidence="7">
    <location>
        <begin position="32"/>
        <end position="174"/>
    </location>
</feature>
<dbReference type="InterPro" id="IPR013766">
    <property type="entry name" value="Thioredoxin_domain"/>
</dbReference>
<dbReference type="GO" id="GO:0030288">
    <property type="term" value="C:outer membrane-bounded periplasmic space"/>
    <property type="evidence" value="ECO:0007669"/>
    <property type="project" value="InterPro"/>
</dbReference>
<keyword evidence="3" id="KW-0201">Cytochrome c-type biogenesis</keyword>
<dbReference type="CDD" id="cd03010">
    <property type="entry name" value="TlpA_like_DsbE"/>
    <property type="match status" value="1"/>
</dbReference>
<dbReference type="InterPro" id="IPR004799">
    <property type="entry name" value="Periplasmic_diS_OxRdtase_DsbE"/>
</dbReference>